<evidence type="ECO:0000256" key="1">
    <source>
        <dbReference type="SAM" id="MobiDB-lite"/>
    </source>
</evidence>
<feature type="compositionally biased region" description="Basic residues" evidence="1">
    <location>
        <begin position="43"/>
        <end position="55"/>
    </location>
</feature>
<reference evidence="2" key="1">
    <citation type="submission" date="2020-07" db="EMBL/GenBank/DDBJ databases">
        <authorList>
            <person name="Ferguson B K."/>
        </authorList>
    </citation>
    <scope>NUCLEOTIDE SEQUENCE</scope>
    <source>
        <strain evidence="2">L06</strain>
    </source>
</reference>
<name>A0A6V7MFT2_9HYME</name>
<feature type="compositionally biased region" description="Basic and acidic residues" evidence="1">
    <location>
        <begin position="56"/>
        <end position="70"/>
    </location>
</feature>
<dbReference type="AlphaFoldDB" id="A0A6V7MFT2"/>
<proteinExistence type="predicted"/>
<organism evidence="2">
    <name type="scientific">Bracon brevicornis</name>
    <dbReference type="NCBI Taxonomy" id="1563983"/>
    <lineage>
        <taxon>Eukaryota</taxon>
        <taxon>Metazoa</taxon>
        <taxon>Ecdysozoa</taxon>
        <taxon>Arthropoda</taxon>
        <taxon>Hexapoda</taxon>
        <taxon>Insecta</taxon>
        <taxon>Pterygota</taxon>
        <taxon>Neoptera</taxon>
        <taxon>Endopterygota</taxon>
        <taxon>Hymenoptera</taxon>
        <taxon>Apocrita</taxon>
        <taxon>Ichneumonoidea</taxon>
        <taxon>Braconidae</taxon>
        <taxon>Braconinae</taxon>
        <taxon>Bracon</taxon>
    </lineage>
</organism>
<accession>A0A6V7MFT2</accession>
<sequence>MKRVVTRQLEFSRREGEEGGEAPPLMHSLPNFGPRYLLGPSKPKSHSKGSGKKKKSREDEKEGQEEGEREMEGWAHPLLYYYFQRSSRGVWRVHA</sequence>
<feature type="region of interest" description="Disordered" evidence="1">
    <location>
        <begin position="1"/>
        <end position="70"/>
    </location>
</feature>
<dbReference type="EMBL" id="CADCXW020000353">
    <property type="protein sequence ID" value="CAD1585910.1"/>
    <property type="molecule type" value="Genomic_DNA"/>
</dbReference>
<gene>
    <name evidence="2" type="ORF">BBRV_LOCUS129251</name>
</gene>
<protein>
    <submittedName>
        <fullName evidence="2">Uncharacterized protein</fullName>
    </submittedName>
</protein>
<evidence type="ECO:0000313" key="2">
    <source>
        <dbReference type="EMBL" id="CAD1585910.1"/>
    </source>
</evidence>